<keyword evidence="2" id="KW-0732">Signal</keyword>
<proteinExistence type="predicted"/>
<dbReference type="Proteomes" id="UP000198362">
    <property type="component" value="Unassembled WGS sequence"/>
</dbReference>
<dbReference type="RefSeq" id="WP_089246310.1">
    <property type="nucleotide sequence ID" value="NZ_FZPH01000003.1"/>
</dbReference>
<feature type="transmembrane region" description="Helical" evidence="1">
    <location>
        <begin position="288"/>
        <end position="312"/>
    </location>
</feature>
<feature type="transmembrane region" description="Helical" evidence="1">
    <location>
        <begin position="375"/>
        <end position="400"/>
    </location>
</feature>
<reference evidence="3 4" key="1">
    <citation type="submission" date="2017-06" db="EMBL/GenBank/DDBJ databases">
        <authorList>
            <person name="Kim H.J."/>
            <person name="Triplett B.A."/>
        </authorList>
    </citation>
    <scope>NUCLEOTIDE SEQUENCE [LARGE SCALE GENOMIC DNA]</scope>
    <source>
        <strain evidence="3 4">CGMCC 4.5593</strain>
    </source>
</reference>
<feature type="transmembrane region" description="Helical" evidence="1">
    <location>
        <begin position="876"/>
        <end position="900"/>
    </location>
</feature>
<organism evidence="3 4">
    <name type="scientific">Asanoa hainanensis</name>
    <dbReference type="NCBI Taxonomy" id="560556"/>
    <lineage>
        <taxon>Bacteria</taxon>
        <taxon>Bacillati</taxon>
        <taxon>Actinomycetota</taxon>
        <taxon>Actinomycetes</taxon>
        <taxon>Micromonosporales</taxon>
        <taxon>Micromonosporaceae</taxon>
        <taxon>Asanoa</taxon>
    </lineage>
</organism>
<keyword evidence="4" id="KW-1185">Reference proteome</keyword>
<protein>
    <recommendedName>
        <fullName evidence="5">FtsX-like permease family protein</fullName>
    </recommendedName>
</protein>
<evidence type="ECO:0000256" key="2">
    <source>
        <dbReference type="SAM" id="SignalP"/>
    </source>
</evidence>
<evidence type="ECO:0000256" key="1">
    <source>
        <dbReference type="SAM" id="Phobius"/>
    </source>
</evidence>
<feature type="transmembrane region" description="Helical" evidence="1">
    <location>
        <begin position="971"/>
        <end position="995"/>
    </location>
</feature>
<evidence type="ECO:0000313" key="3">
    <source>
        <dbReference type="EMBL" id="SNT07905.1"/>
    </source>
</evidence>
<keyword evidence="1" id="KW-0472">Membrane</keyword>
<gene>
    <name evidence="3" type="ORF">SAMN05421812_10367</name>
</gene>
<dbReference type="AlphaFoldDB" id="A0A239JQ14"/>
<feature type="transmembrane region" description="Helical" evidence="1">
    <location>
        <begin position="333"/>
        <end position="355"/>
    </location>
</feature>
<feature type="signal peptide" evidence="2">
    <location>
        <begin position="1"/>
        <end position="32"/>
    </location>
</feature>
<evidence type="ECO:0008006" key="5">
    <source>
        <dbReference type="Google" id="ProtNLM"/>
    </source>
</evidence>
<feature type="transmembrane region" description="Helical" evidence="1">
    <location>
        <begin position="452"/>
        <end position="473"/>
    </location>
</feature>
<feature type="transmembrane region" description="Helical" evidence="1">
    <location>
        <begin position="507"/>
        <end position="525"/>
    </location>
</feature>
<sequence>MIALVTLMLTARRVQAALVVLLSALATAAAVAGPVYTAAVDRAAAVAEVANTPPAERTVSVSAPIDSTQRDRFDALANDLADLPRFDTVLTAVLPVLGLDSTPGEISWLTFRDGVCDHVRIVAGRCLMSAGEVVVGEATARRLGVTPGGSTMLSWARYDDVSRAWVIAGRPAPTTVVGVYRPLDPAEPYWGRSGYFSPTAPDASAEPLFAGRPTVDGLEHDSDNRRIEAIPGPGAFDADHLPALSAALDNLSEDLGSDDETARFASLTDELPKLFDRVRRSDELTRELVPLAGLPLIGLCWLVIFVAVAGATAARRHEQALIALRGAPRVGRFWLAAGESVIAIAVGAPLGYLAGTLATRAVADARFGPIPVFDLAPAPGALTAALVAVAGAVLVGLLALRRDLASPVVDLLRRVPPRGAAWQTIAIDAGAVVLAVLAAVQLRAFDGQLLGLGLLVPGLIGLAIAVLAGRLLVPLAARLGRRAVQRGKLGLALGALQVARRPGSQRLFVLLAVAVAVLGFATTAVDVADRARADRAAVETGAVRTLRVPPTDSGTLRAAVRAVDPDGRFAMAVGTRSVVDGPQVLFADTAALPEVAFWRPEYGDRSPAEVAAALRPPAEEPIVVKGAELALTVDLAAPEKAGTELRLTALLRPVAGGAPVRAGSAKIEPGRHTWELASQACVDGCVLTGIEAIYEAAGGEVAELSVVSLAARADRSQPFTDVVPAFTTDAWRAGDDVKVTAEDGGVHVVVPGAVIQPRPTVLMPAGTPTDVPVLSGGPPPKSGEAEGVDGNVVAVHAVAEGRALPRIGTGLLMDLGYAERLATGNTDLDTAEVWLGPAAPPDIEQRLAAQGLVVIGRDSMTAAADRLDERGPALAVWFHLLAGGVAVLLAACGMWLMAAVDRRRVLDDMVALRRQGLAARAGGSWVLWAYLPVAVAAVVTGLVAAVIAWAVVGQYVPYFVDDDFALAAPNWPRPIAIALPAVAAALLFTTVAVGLRRALRVRD</sequence>
<feature type="chain" id="PRO_5038684191" description="FtsX-like permease family protein" evidence="2">
    <location>
        <begin position="33"/>
        <end position="1003"/>
    </location>
</feature>
<keyword evidence="1" id="KW-1133">Transmembrane helix</keyword>
<keyword evidence="1" id="KW-0812">Transmembrane</keyword>
<dbReference type="EMBL" id="FZPH01000003">
    <property type="protein sequence ID" value="SNT07905.1"/>
    <property type="molecule type" value="Genomic_DNA"/>
</dbReference>
<evidence type="ECO:0000313" key="4">
    <source>
        <dbReference type="Proteomes" id="UP000198362"/>
    </source>
</evidence>
<accession>A0A239JQ14</accession>
<dbReference type="OrthoDB" id="3275641at2"/>
<feature type="transmembrane region" description="Helical" evidence="1">
    <location>
        <begin position="420"/>
        <end position="440"/>
    </location>
</feature>
<dbReference type="GO" id="GO:0005886">
    <property type="term" value="C:plasma membrane"/>
    <property type="evidence" value="ECO:0007669"/>
    <property type="project" value="UniProtKB-SubCell"/>
</dbReference>
<name>A0A239JQ14_9ACTN</name>
<feature type="transmembrane region" description="Helical" evidence="1">
    <location>
        <begin position="921"/>
        <end position="951"/>
    </location>
</feature>